<protein>
    <submittedName>
        <fullName evidence="7">MurR/RpiR family transcriptional regulator</fullName>
    </submittedName>
</protein>
<dbReference type="SUPFAM" id="SSF53697">
    <property type="entry name" value="SIS domain"/>
    <property type="match status" value="1"/>
</dbReference>
<dbReference type="PROSITE" id="PS51071">
    <property type="entry name" value="HTH_RPIR"/>
    <property type="match status" value="1"/>
</dbReference>
<dbReference type="GO" id="GO:0003677">
    <property type="term" value="F:DNA binding"/>
    <property type="evidence" value="ECO:0007669"/>
    <property type="project" value="UniProtKB-KW"/>
</dbReference>
<dbReference type="InterPro" id="IPR046348">
    <property type="entry name" value="SIS_dom_sf"/>
</dbReference>
<evidence type="ECO:0000259" key="6">
    <source>
        <dbReference type="PROSITE" id="PS51464"/>
    </source>
</evidence>
<keyword evidence="4" id="KW-0804">Transcription</keyword>
<dbReference type="Gene3D" id="1.10.10.10">
    <property type="entry name" value="Winged helix-like DNA-binding domain superfamily/Winged helix DNA-binding domain"/>
    <property type="match status" value="1"/>
</dbReference>
<dbReference type="InterPro" id="IPR009057">
    <property type="entry name" value="Homeodomain-like_sf"/>
</dbReference>
<name>A0A557S6M4_9RHOO</name>
<keyword evidence="2" id="KW-0238">DNA-binding</keyword>
<dbReference type="PROSITE" id="PS51464">
    <property type="entry name" value="SIS"/>
    <property type="match status" value="1"/>
</dbReference>
<keyword evidence="1" id="KW-0805">Transcription regulation</keyword>
<dbReference type="EMBL" id="VMNI01000019">
    <property type="protein sequence ID" value="TVO73069.1"/>
    <property type="molecule type" value="Genomic_DNA"/>
</dbReference>
<evidence type="ECO:0000256" key="3">
    <source>
        <dbReference type="ARBA" id="ARBA00023152"/>
    </source>
</evidence>
<evidence type="ECO:0000313" key="7">
    <source>
        <dbReference type="EMBL" id="TVO73069.1"/>
    </source>
</evidence>
<reference evidence="7 8" key="1">
    <citation type="submission" date="2019-07" db="EMBL/GenBank/DDBJ databases">
        <title>The pathways for chlorine oxyanion respiration interact through the shared metabolite chlorate.</title>
        <authorList>
            <person name="Barnum T.P."/>
            <person name="Cheng Y."/>
            <person name="Hill K.A."/>
            <person name="Lucas L.N."/>
            <person name="Carlson H.K."/>
            <person name="Coates J.D."/>
        </authorList>
    </citation>
    <scope>NUCLEOTIDE SEQUENCE [LARGE SCALE GENOMIC DNA]</scope>
    <source>
        <strain evidence="7 8">SFB-1</strain>
    </source>
</reference>
<feature type="domain" description="SIS" evidence="6">
    <location>
        <begin position="204"/>
        <end position="341"/>
    </location>
</feature>
<gene>
    <name evidence="7" type="ORF">FHP89_17390</name>
</gene>
<dbReference type="Pfam" id="PF01380">
    <property type="entry name" value="SIS"/>
    <property type="match status" value="1"/>
</dbReference>
<proteinExistence type="predicted"/>
<dbReference type="InterPro" id="IPR001347">
    <property type="entry name" value="SIS_dom"/>
</dbReference>
<evidence type="ECO:0000259" key="5">
    <source>
        <dbReference type="PROSITE" id="PS51071"/>
    </source>
</evidence>
<evidence type="ECO:0000256" key="2">
    <source>
        <dbReference type="ARBA" id="ARBA00023125"/>
    </source>
</evidence>
<dbReference type="CDD" id="cd05013">
    <property type="entry name" value="SIS_RpiR"/>
    <property type="match status" value="1"/>
</dbReference>
<dbReference type="Gene3D" id="3.40.50.10490">
    <property type="entry name" value="Glucose-6-phosphate isomerase like protein, domain 1"/>
    <property type="match status" value="1"/>
</dbReference>
<dbReference type="GO" id="GO:0006096">
    <property type="term" value="P:glycolytic process"/>
    <property type="evidence" value="ECO:0007669"/>
    <property type="project" value="UniProtKB-KW"/>
</dbReference>
<dbReference type="Proteomes" id="UP000318349">
    <property type="component" value="Unassembled WGS sequence"/>
</dbReference>
<feature type="domain" description="HTH rpiR-type" evidence="5">
    <location>
        <begin position="76"/>
        <end position="152"/>
    </location>
</feature>
<sequence>MDVFTPASPARPTCHGEQNAIILDVVLRDANFIARWRGINSGLDQELPPLVNSPLSSAQLVEPPLPPRSLEALRELVVCIRRGEAAVSLGKKALDVVARLVDRPEEVAVRSITELASTLGVNASTLSRLVRSLGYAGFSDFQNVFRDRIAGAHGNFYSRQGHRLIDADAGGDDYIGVVGQLARESIANVDGFLSQLDAAELRQAARLLARAQRVRVFGVRQIHAVTSLISYGLSLVRPGVSQLDMPGQGLAEGLAQLSKNDVLVVSSVKPYSRRVVEVARVASEAGVAVIALTDSRASPLAARARHTFFIPHQSSFISNSIGAYVVFSEGLINLVAKELGGKALRALERQEQFLDALGVEMR</sequence>
<evidence type="ECO:0000313" key="8">
    <source>
        <dbReference type="Proteomes" id="UP000318349"/>
    </source>
</evidence>
<keyword evidence="3" id="KW-0324">Glycolysis</keyword>
<dbReference type="PANTHER" id="PTHR30514:SF18">
    <property type="entry name" value="RPIR-FAMILY TRANSCRIPTIONAL REGULATOR"/>
    <property type="match status" value="1"/>
</dbReference>
<dbReference type="GO" id="GO:0003700">
    <property type="term" value="F:DNA-binding transcription factor activity"/>
    <property type="evidence" value="ECO:0007669"/>
    <property type="project" value="InterPro"/>
</dbReference>
<dbReference type="Pfam" id="PF01418">
    <property type="entry name" value="HTH_6"/>
    <property type="match status" value="1"/>
</dbReference>
<accession>A0A557S6M4</accession>
<evidence type="ECO:0000256" key="1">
    <source>
        <dbReference type="ARBA" id="ARBA00023015"/>
    </source>
</evidence>
<dbReference type="AlphaFoldDB" id="A0A557S6M4"/>
<dbReference type="InterPro" id="IPR035472">
    <property type="entry name" value="RpiR-like_SIS"/>
</dbReference>
<dbReference type="PANTHER" id="PTHR30514">
    <property type="entry name" value="GLUCOKINASE"/>
    <property type="match status" value="1"/>
</dbReference>
<evidence type="ECO:0000256" key="4">
    <source>
        <dbReference type="ARBA" id="ARBA00023163"/>
    </source>
</evidence>
<dbReference type="InterPro" id="IPR000281">
    <property type="entry name" value="HTH_RpiR"/>
</dbReference>
<organism evidence="7 8">
    <name type="scientific">Denitromonas halophila</name>
    <dbReference type="NCBI Taxonomy" id="1629404"/>
    <lineage>
        <taxon>Bacteria</taxon>
        <taxon>Pseudomonadati</taxon>
        <taxon>Pseudomonadota</taxon>
        <taxon>Betaproteobacteria</taxon>
        <taxon>Rhodocyclales</taxon>
        <taxon>Zoogloeaceae</taxon>
        <taxon>Denitromonas</taxon>
    </lineage>
</organism>
<dbReference type="InterPro" id="IPR036388">
    <property type="entry name" value="WH-like_DNA-bd_sf"/>
</dbReference>
<dbReference type="GO" id="GO:0097367">
    <property type="term" value="F:carbohydrate derivative binding"/>
    <property type="evidence" value="ECO:0007669"/>
    <property type="project" value="InterPro"/>
</dbReference>
<dbReference type="InterPro" id="IPR047640">
    <property type="entry name" value="RpiR-like"/>
</dbReference>
<comment type="caution">
    <text evidence="7">The sequence shown here is derived from an EMBL/GenBank/DDBJ whole genome shotgun (WGS) entry which is preliminary data.</text>
</comment>
<dbReference type="SUPFAM" id="SSF46689">
    <property type="entry name" value="Homeodomain-like"/>
    <property type="match status" value="1"/>
</dbReference>